<dbReference type="CDD" id="cd05259">
    <property type="entry name" value="PCBER_SDR_a"/>
    <property type="match status" value="1"/>
</dbReference>
<sequence length="316" mass="34669">MTHEPYKKIALAGATGNLGSVVLKELVDSGLFEVTVLTRESSTNTFPSEVKVAKVNFESAESLTQALAGIDALVSTVATLAISTQKLLIDSAVAAGVKRIIPSEFGCDLHNPKTKALPVYAGKVEIEDYLKELSTKTNVSYTLIFNGPFLDWGLTNGLFFNFKERKVELFDGGDQPISSSRLSTVAKAVRRVLTHPPETADRAIWVKDIDVSQKQLLKLARELTPGEEWEIKQVDTAALEKESLEQLAKGDIGPLTFFNLVRRAIFAPEYGGQFKYDHNAILGIKSLKEEELPGLVRAAFNWEEIVKSATDGPYLP</sequence>
<proteinExistence type="predicted"/>
<reference evidence="4" key="1">
    <citation type="journal article" date="2021" name="IMA Fungus">
        <title>Genomic characterization of three marine fungi, including Emericellopsis atlantica sp. nov. with signatures of a generalist lifestyle and marine biomass degradation.</title>
        <authorList>
            <person name="Hagestad O.C."/>
            <person name="Hou L."/>
            <person name="Andersen J.H."/>
            <person name="Hansen E.H."/>
            <person name="Altermark B."/>
            <person name="Li C."/>
            <person name="Kuhnert E."/>
            <person name="Cox R.J."/>
            <person name="Crous P.W."/>
            <person name="Spatafora J.W."/>
            <person name="Lail K."/>
            <person name="Amirebrahimi M."/>
            <person name="Lipzen A."/>
            <person name="Pangilinan J."/>
            <person name="Andreopoulos W."/>
            <person name="Hayes R.D."/>
            <person name="Ng V."/>
            <person name="Grigoriev I.V."/>
            <person name="Jackson S.A."/>
            <person name="Sutton T.D.S."/>
            <person name="Dobson A.D.W."/>
            <person name="Rama T."/>
        </authorList>
    </citation>
    <scope>NUCLEOTIDE SEQUENCE</scope>
    <source>
        <strain evidence="4">TRa018bII</strain>
    </source>
</reference>
<dbReference type="Gene3D" id="3.40.50.720">
    <property type="entry name" value="NAD(P)-binding Rossmann-like Domain"/>
    <property type="match status" value="1"/>
</dbReference>
<evidence type="ECO:0000259" key="3">
    <source>
        <dbReference type="Pfam" id="PF05368"/>
    </source>
</evidence>
<evidence type="ECO:0000256" key="2">
    <source>
        <dbReference type="ARBA" id="ARBA00023002"/>
    </source>
</evidence>
<organism evidence="4 5">
    <name type="scientific">Amylocarpus encephaloides</name>
    <dbReference type="NCBI Taxonomy" id="45428"/>
    <lineage>
        <taxon>Eukaryota</taxon>
        <taxon>Fungi</taxon>
        <taxon>Dikarya</taxon>
        <taxon>Ascomycota</taxon>
        <taxon>Pezizomycotina</taxon>
        <taxon>Leotiomycetes</taxon>
        <taxon>Helotiales</taxon>
        <taxon>Helotiales incertae sedis</taxon>
        <taxon>Amylocarpus</taxon>
    </lineage>
</organism>
<protein>
    <recommendedName>
        <fullName evidence="3">NmrA-like domain-containing protein</fullName>
    </recommendedName>
</protein>
<comment type="caution">
    <text evidence="4">The sequence shown here is derived from an EMBL/GenBank/DDBJ whole genome shotgun (WGS) entry which is preliminary data.</text>
</comment>
<gene>
    <name evidence="4" type="ORF">BJ875DRAFT_439354</name>
</gene>
<dbReference type="OrthoDB" id="9974981at2759"/>
<dbReference type="InterPro" id="IPR036291">
    <property type="entry name" value="NAD(P)-bd_dom_sf"/>
</dbReference>
<dbReference type="EMBL" id="MU251406">
    <property type="protein sequence ID" value="KAG9236484.1"/>
    <property type="molecule type" value="Genomic_DNA"/>
</dbReference>
<dbReference type="InterPro" id="IPR008030">
    <property type="entry name" value="NmrA-like"/>
</dbReference>
<evidence type="ECO:0000313" key="5">
    <source>
        <dbReference type="Proteomes" id="UP000824998"/>
    </source>
</evidence>
<name>A0A9P7YMN7_9HELO</name>
<keyword evidence="2" id="KW-0560">Oxidoreductase</keyword>
<dbReference type="PANTHER" id="PTHR47706:SF1">
    <property type="entry name" value="CIPA-LIKE, PUTATIVE (AFU_ORTHOLOGUE AFUA_1G12460)-RELATED"/>
    <property type="match status" value="1"/>
</dbReference>
<dbReference type="Pfam" id="PF05368">
    <property type="entry name" value="NmrA"/>
    <property type="match status" value="1"/>
</dbReference>
<dbReference type="InterPro" id="IPR051609">
    <property type="entry name" value="NmrA/Isoflavone_reductase-like"/>
</dbReference>
<dbReference type="AlphaFoldDB" id="A0A9P7YMN7"/>
<dbReference type="PANTHER" id="PTHR47706">
    <property type="entry name" value="NMRA-LIKE FAMILY PROTEIN"/>
    <property type="match status" value="1"/>
</dbReference>
<evidence type="ECO:0000313" key="4">
    <source>
        <dbReference type="EMBL" id="KAG9236484.1"/>
    </source>
</evidence>
<keyword evidence="1" id="KW-0521">NADP</keyword>
<dbReference type="Proteomes" id="UP000824998">
    <property type="component" value="Unassembled WGS sequence"/>
</dbReference>
<keyword evidence="5" id="KW-1185">Reference proteome</keyword>
<dbReference type="InterPro" id="IPR045312">
    <property type="entry name" value="PCBER-like"/>
</dbReference>
<dbReference type="SUPFAM" id="SSF51735">
    <property type="entry name" value="NAD(P)-binding Rossmann-fold domains"/>
    <property type="match status" value="1"/>
</dbReference>
<feature type="domain" description="NmrA-like" evidence="3">
    <location>
        <begin position="7"/>
        <end position="149"/>
    </location>
</feature>
<evidence type="ECO:0000256" key="1">
    <source>
        <dbReference type="ARBA" id="ARBA00022857"/>
    </source>
</evidence>
<accession>A0A9P7YMN7</accession>
<dbReference type="GO" id="GO:0016491">
    <property type="term" value="F:oxidoreductase activity"/>
    <property type="evidence" value="ECO:0007669"/>
    <property type="project" value="UniProtKB-KW"/>
</dbReference>